<name>F8QID8_SERL3</name>
<organism evidence="2">
    <name type="scientific">Serpula lacrymans var. lacrymans (strain S7.3)</name>
    <name type="common">Dry rot fungus</name>
    <dbReference type="NCBI Taxonomy" id="936435"/>
    <lineage>
        <taxon>Eukaryota</taxon>
        <taxon>Fungi</taxon>
        <taxon>Dikarya</taxon>
        <taxon>Basidiomycota</taxon>
        <taxon>Agaricomycotina</taxon>
        <taxon>Agaricomycetes</taxon>
        <taxon>Agaricomycetidae</taxon>
        <taxon>Boletales</taxon>
        <taxon>Coniophorineae</taxon>
        <taxon>Serpulaceae</taxon>
        <taxon>Serpula</taxon>
    </lineage>
</organism>
<keyword evidence="2" id="KW-1185">Reference proteome</keyword>
<dbReference type="HOGENOM" id="CLU_1526075_0_0_1"/>
<sequence>MDPLIHHARHFRRAICRAFLKVPSKEWHQMNLTRTTAEERAEQCIFKELLKLVPSLERHLMDQETTEEEINMDADMIQKGTNRARSDGTKGLKYAASIINTLAFFFIPLDWFVPTKGLQTYFHIPKFRGSRTKSYTFWEFTDSEWFYNTILALLEDPNEKEEVDQLLTSFPTLRNS</sequence>
<dbReference type="InParanoid" id="F8QID8"/>
<dbReference type="EMBL" id="GL945524">
    <property type="protein sequence ID" value="EGN91937.1"/>
    <property type="molecule type" value="Genomic_DNA"/>
</dbReference>
<gene>
    <name evidence="1" type="ORF">SERLA73DRAFT_157300</name>
</gene>
<evidence type="ECO:0000313" key="2">
    <source>
        <dbReference type="Proteomes" id="UP000008063"/>
    </source>
</evidence>
<accession>F8QID8</accession>
<dbReference type="AlphaFoldDB" id="F8QID8"/>
<protein>
    <submittedName>
        <fullName evidence="1">Uncharacterized protein</fullName>
    </submittedName>
</protein>
<dbReference type="STRING" id="936435.F8QID8"/>
<dbReference type="Proteomes" id="UP000008063">
    <property type="component" value="Unassembled WGS sequence"/>
</dbReference>
<reference evidence="2" key="1">
    <citation type="journal article" date="2011" name="Science">
        <title>The plant cell wall-decomposing machinery underlies the functional diversity of forest fungi.</title>
        <authorList>
            <person name="Eastwood D.C."/>
            <person name="Floudas D."/>
            <person name="Binder M."/>
            <person name="Majcherczyk A."/>
            <person name="Schneider P."/>
            <person name="Aerts A."/>
            <person name="Asiegbu F.O."/>
            <person name="Baker S.E."/>
            <person name="Barry K."/>
            <person name="Bendiksby M."/>
            <person name="Blumentritt M."/>
            <person name="Coutinho P.M."/>
            <person name="Cullen D."/>
            <person name="de Vries R.P."/>
            <person name="Gathman A."/>
            <person name="Goodell B."/>
            <person name="Henrissat B."/>
            <person name="Ihrmark K."/>
            <person name="Kauserud H."/>
            <person name="Kohler A."/>
            <person name="LaButti K."/>
            <person name="Lapidus A."/>
            <person name="Lavin J.L."/>
            <person name="Lee Y.-H."/>
            <person name="Lindquist E."/>
            <person name="Lilly W."/>
            <person name="Lucas S."/>
            <person name="Morin E."/>
            <person name="Murat C."/>
            <person name="Oguiza J.A."/>
            <person name="Park J."/>
            <person name="Pisabarro A.G."/>
            <person name="Riley R."/>
            <person name="Rosling A."/>
            <person name="Salamov A."/>
            <person name="Schmidt O."/>
            <person name="Schmutz J."/>
            <person name="Skrede I."/>
            <person name="Stenlid J."/>
            <person name="Wiebenga A."/>
            <person name="Xie X."/>
            <person name="Kuees U."/>
            <person name="Hibbett D.S."/>
            <person name="Hoffmeister D."/>
            <person name="Hoegberg N."/>
            <person name="Martin F."/>
            <person name="Grigoriev I.V."/>
            <person name="Watkinson S.C."/>
        </authorList>
    </citation>
    <scope>NUCLEOTIDE SEQUENCE [LARGE SCALE GENOMIC DNA]</scope>
    <source>
        <strain evidence="2">strain S7.3</strain>
    </source>
</reference>
<proteinExistence type="predicted"/>
<evidence type="ECO:0000313" key="1">
    <source>
        <dbReference type="EMBL" id="EGN91937.1"/>
    </source>
</evidence>